<dbReference type="SUPFAM" id="SSF53756">
    <property type="entry name" value="UDP-Glycosyltransferase/glycogen phosphorylase"/>
    <property type="match status" value="1"/>
</dbReference>
<dbReference type="PANTHER" id="PTHR12526">
    <property type="entry name" value="GLYCOSYLTRANSFERASE"/>
    <property type="match status" value="1"/>
</dbReference>
<protein>
    <submittedName>
        <fullName evidence="2">Glycosyl transferase</fullName>
    </submittedName>
</protein>
<dbReference type="OrthoDB" id="570545at2"/>
<evidence type="ECO:0000259" key="1">
    <source>
        <dbReference type="Pfam" id="PF00534"/>
    </source>
</evidence>
<dbReference type="EMBL" id="AEJF01000190">
    <property type="protein sequence ID" value="KLU22044.1"/>
    <property type="molecule type" value="Genomic_DNA"/>
</dbReference>
<dbReference type="RefSeq" id="WP_047896327.1">
    <property type="nucleotide sequence ID" value="NZ_AEJF01000190.1"/>
</dbReference>
<name>A0A0J1CNB0_9BURK</name>
<dbReference type="GO" id="GO:0016757">
    <property type="term" value="F:glycosyltransferase activity"/>
    <property type="evidence" value="ECO:0007669"/>
    <property type="project" value="InterPro"/>
</dbReference>
<keyword evidence="3" id="KW-1185">Reference proteome</keyword>
<dbReference type="InterPro" id="IPR001296">
    <property type="entry name" value="Glyco_trans_1"/>
</dbReference>
<organism evidence="2 3">
    <name type="scientific">Caballeronia mineralivorans PML1(12)</name>
    <dbReference type="NCBI Taxonomy" id="908627"/>
    <lineage>
        <taxon>Bacteria</taxon>
        <taxon>Pseudomonadati</taxon>
        <taxon>Pseudomonadota</taxon>
        <taxon>Betaproteobacteria</taxon>
        <taxon>Burkholderiales</taxon>
        <taxon>Burkholderiaceae</taxon>
        <taxon>Caballeronia</taxon>
    </lineage>
</organism>
<dbReference type="PANTHER" id="PTHR12526:SF630">
    <property type="entry name" value="GLYCOSYLTRANSFERASE"/>
    <property type="match status" value="1"/>
</dbReference>
<evidence type="ECO:0000313" key="2">
    <source>
        <dbReference type="EMBL" id="KLU22044.1"/>
    </source>
</evidence>
<dbReference type="AlphaFoldDB" id="A0A0J1CNB0"/>
<dbReference type="CDD" id="cd03811">
    <property type="entry name" value="GT4_GT28_WabH-like"/>
    <property type="match status" value="1"/>
</dbReference>
<keyword evidence="2" id="KW-0808">Transferase</keyword>
<accession>A0A0J1CNB0</accession>
<comment type="caution">
    <text evidence="2">The sequence shown here is derived from an EMBL/GenBank/DDBJ whole genome shotgun (WGS) entry which is preliminary data.</text>
</comment>
<dbReference type="Proteomes" id="UP000035963">
    <property type="component" value="Unassembled WGS sequence"/>
</dbReference>
<dbReference type="Pfam" id="PF00534">
    <property type="entry name" value="Glycos_transf_1"/>
    <property type="match status" value="1"/>
</dbReference>
<proteinExistence type="predicted"/>
<dbReference type="PATRIC" id="fig|908627.4.peg.7271"/>
<reference evidence="2 3" key="1">
    <citation type="journal article" date="2015" name="Genome Announc.">
        <title>Draft Genome Sequence of Burkholderia sp. Strain PML1(12), an Ectomycorrhizosphere-Inhabiting Bacterium with Effective Mineral-Weathering Ability.</title>
        <authorList>
            <person name="Uroz S."/>
            <person name="Oger P."/>
        </authorList>
    </citation>
    <scope>NUCLEOTIDE SEQUENCE [LARGE SCALE GENOMIC DNA]</scope>
    <source>
        <strain evidence="3">PML1(12)</strain>
    </source>
</reference>
<gene>
    <name evidence="2" type="ORF">EOS_32555</name>
</gene>
<feature type="domain" description="Glycosyl transferase family 1" evidence="1">
    <location>
        <begin position="221"/>
        <end position="376"/>
    </location>
</feature>
<dbReference type="Gene3D" id="3.40.50.2000">
    <property type="entry name" value="Glycogen Phosphorylase B"/>
    <property type="match status" value="2"/>
</dbReference>
<sequence length="397" mass="44437">MNKLDSNFLPARPRVLFHVSDFGRGGTETALIAWLHALDAAHFEVEVCVSFPTDDLEFWRDSLPAGVPVHVLASKPWMHALHEIRRQHKLTRRMKVVKNVLTYGVLRPLFHRKIKALARSVDVICDFDMTLRTIAGKYGVLWLGVNHYSIAARFSGLRRKRIEQRGAQLVRYDAIAVQTSEMLREGMQVFPCLADKLTELPNIIDADALMRRALEPAQVPTSPYIVSVARLDERQKDHRTLLQAYAKLRESGMTSCDLCIVGEGPFQGELEALARELGIDSTVHFVGFQSNPHPYIMSAKALVLSSRYEGFGMVLGEAMALRVPVISTDCPTGPRDLLDHGRAGLLVPVGDALAMSAAIRRILTDTHLRARLIEHAFDRVKRYHPVQAAERLMALVG</sequence>
<evidence type="ECO:0000313" key="3">
    <source>
        <dbReference type="Proteomes" id="UP000035963"/>
    </source>
</evidence>